<dbReference type="SUPFAM" id="SSF143422">
    <property type="entry name" value="Transposase IS200-like"/>
    <property type="match status" value="1"/>
</dbReference>
<dbReference type="EMBL" id="CAADFE010000020">
    <property type="protein sequence ID" value="VFJ69843.1"/>
    <property type="molecule type" value="Genomic_DNA"/>
</dbReference>
<evidence type="ECO:0000313" key="2">
    <source>
        <dbReference type="EMBL" id="VFJ69843.1"/>
    </source>
</evidence>
<feature type="domain" description="Transposase IS200-like" evidence="1">
    <location>
        <begin position="28"/>
        <end position="142"/>
    </location>
</feature>
<evidence type="ECO:0000259" key="1">
    <source>
        <dbReference type="SMART" id="SM01321"/>
    </source>
</evidence>
<dbReference type="GO" id="GO:0006313">
    <property type="term" value="P:DNA transposition"/>
    <property type="evidence" value="ECO:0007669"/>
    <property type="project" value="InterPro"/>
</dbReference>
<dbReference type="SMART" id="SM01321">
    <property type="entry name" value="Y1_Tnp"/>
    <property type="match status" value="1"/>
</dbReference>
<dbReference type="PANTHER" id="PTHR34322">
    <property type="entry name" value="TRANSPOSASE, Y1_TNP DOMAIN-CONTAINING"/>
    <property type="match status" value="1"/>
</dbReference>
<dbReference type="AlphaFoldDB" id="A0A450TPG0"/>
<dbReference type="NCBIfam" id="NF047646">
    <property type="entry name" value="REP_Tyr_transpos"/>
    <property type="match status" value="1"/>
</dbReference>
<dbReference type="GO" id="GO:0004803">
    <property type="term" value="F:transposase activity"/>
    <property type="evidence" value="ECO:0007669"/>
    <property type="project" value="InterPro"/>
</dbReference>
<dbReference type="PANTHER" id="PTHR34322:SF2">
    <property type="entry name" value="TRANSPOSASE IS200-LIKE DOMAIN-CONTAINING PROTEIN"/>
    <property type="match status" value="1"/>
</dbReference>
<gene>
    <name evidence="2" type="ORF">BECKFW1821C_GA0114237_102019</name>
</gene>
<sequence length="307" mass="35120">MAPVGSGLSFFLLNSILTSMARPLRLEFEDALYHVTSRGDGREDIYLSDDDRREFLSILRGVWERFNWTIHAWCLMTNHYHLLIETPNANLSKGMRHLNGVYTQAFNRTHKRVGHVFQGRYKAILVEKEAYLLELARYVVLNPVRARMVQSPEKWPWSSFLAMTAKEAAPKWLETRSILSAFSTEASEAIDRYVRFVAEGEGRPSYREQLKHQMFLGSDIFVESMRRKIPKGMDLREVPQSKTKPPAKSLAAFARANVDRNDAIVAAYASGGYTMREIGDYFGLHYSRVSKIVRAGDSARSMEKGKT</sequence>
<dbReference type="InterPro" id="IPR002686">
    <property type="entry name" value="Transposase_17"/>
</dbReference>
<proteinExistence type="predicted"/>
<reference evidence="2" key="1">
    <citation type="submission" date="2019-02" db="EMBL/GenBank/DDBJ databases">
        <authorList>
            <person name="Gruber-Vodicka R. H."/>
            <person name="Seah K. B. B."/>
        </authorList>
    </citation>
    <scope>NUCLEOTIDE SEQUENCE</scope>
    <source>
        <strain evidence="2">BECK_BZ131</strain>
    </source>
</reference>
<name>A0A450TPG0_9GAMM</name>
<protein>
    <submittedName>
        <fullName evidence="2">REP element-mobilizing transposase RayT</fullName>
    </submittedName>
</protein>
<dbReference type="InterPro" id="IPR036515">
    <property type="entry name" value="Transposase_17_sf"/>
</dbReference>
<dbReference type="GO" id="GO:0003677">
    <property type="term" value="F:DNA binding"/>
    <property type="evidence" value="ECO:0007669"/>
    <property type="project" value="InterPro"/>
</dbReference>
<dbReference type="Gene3D" id="3.30.70.1290">
    <property type="entry name" value="Transposase IS200-like"/>
    <property type="match status" value="1"/>
</dbReference>
<organism evidence="2">
    <name type="scientific">Candidatus Kentrum sp. FW</name>
    <dbReference type="NCBI Taxonomy" id="2126338"/>
    <lineage>
        <taxon>Bacteria</taxon>
        <taxon>Pseudomonadati</taxon>
        <taxon>Pseudomonadota</taxon>
        <taxon>Gammaproteobacteria</taxon>
        <taxon>Candidatus Kentrum</taxon>
    </lineage>
</organism>
<accession>A0A450TPG0</accession>
<dbReference type="Pfam" id="PF01797">
    <property type="entry name" value="Y1_Tnp"/>
    <property type="match status" value="1"/>
</dbReference>